<evidence type="ECO:0008006" key="3">
    <source>
        <dbReference type="Google" id="ProtNLM"/>
    </source>
</evidence>
<gene>
    <name evidence="1" type="ORF">ACFQY0_21375</name>
</gene>
<name>A0ABW2LB99_9BACT</name>
<reference evidence="2" key="1">
    <citation type="journal article" date="2019" name="Int. J. Syst. Evol. Microbiol.">
        <title>The Global Catalogue of Microorganisms (GCM) 10K type strain sequencing project: providing services to taxonomists for standard genome sequencing and annotation.</title>
        <authorList>
            <consortium name="The Broad Institute Genomics Platform"/>
            <consortium name="The Broad Institute Genome Sequencing Center for Infectious Disease"/>
            <person name="Wu L."/>
            <person name="Ma J."/>
        </authorList>
    </citation>
    <scope>NUCLEOTIDE SEQUENCE [LARGE SCALE GENOMIC DNA]</scope>
    <source>
        <strain evidence="2">CGMCC 4.1467</strain>
    </source>
</reference>
<dbReference type="SUPFAM" id="SSF52540">
    <property type="entry name" value="P-loop containing nucleoside triphosphate hydrolases"/>
    <property type="match status" value="1"/>
</dbReference>
<keyword evidence="2" id="KW-1185">Reference proteome</keyword>
<feature type="non-terminal residue" evidence="1">
    <location>
        <position position="74"/>
    </location>
</feature>
<organism evidence="1 2">
    <name type="scientific">Haloferula chungangensis</name>
    <dbReference type="NCBI Taxonomy" id="1048331"/>
    <lineage>
        <taxon>Bacteria</taxon>
        <taxon>Pseudomonadati</taxon>
        <taxon>Verrucomicrobiota</taxon>
        <taxon>Verrucomicrobiia</taxon>
        <taxon>Verrucomicrobiales</taxon>
        <taxon>Verrucomicrobiaceae</taxon>
        <taxon>Haloferula</taxon>
    </lineage>
</organism>
<dbReference type="RefSeq" id="WP_379717129.1">
    <property type="nucleotide sequence ID" value="NZ_JBHTBS010000091.1"/>
</dbReference>
<dbReference type="InterPro" id="IPR027417">
    <property type="entry name" value="P-loop_NTPase"/>
</dbReference>
<sequence length="74" mass="8643">MFFNEIQELSEGQVVVFVENNHKMERLEASLLELTDDIYTFPVGDIMIETMATESPEFRKARMNTLYALIEKKP</sequence>
<proteinExistence type="predicted"/>
<comment type="caution">
    <text evidence="1">The sequence shown here is derived from an EMBL/GenBank/DDBJ whole genome shotgun (WGS) entry which is preliminary data.</text>
</comment>
<accession>A0ABW2LB99</accession>
<evidence type="ECO:0000313" key="1">
    <source>
        <dbReference type="EMBL" id="MFC7339749.1"/>
    </source>
</evidence>
<protein>
    <recommendedName>
        <fullName evidence="3">DUF3006 domain-containing protein</fullName>
    </recommendedName>
</protein>
<dbReference type="EMBL" id="JBHTBS010000091">
    <property type="protein sequence ID" value="MFC7339749.1"/>
    <property type="molecule type" value="Genomic_DNA"/>
</dbReference>
<evidence type="ECO:0000313" key="2">
    <source>
        <dbReference type="Proteomes" id="UP001596472"/>
    </source>
</evidence>
<dbReference type="Proteomes" id="UP001596472">
    <property type="component" value="Unassembled WGS sequence"/>
</dbReference>